<comment type="caution">
    <text evidence="8">The sequence shown here is derived from an EMBL/GenBank/DDBJ whole genome shotgun (WGS) entry which is preliminary data.</text>
</comment>
<dbReference type="OrthoDB" id="4225815at2759"/>
<comment type="subunit">
    <text evidence="6">Self-assembles to form functional amyloid fibrils called rodlets. Self-assembly into fibrillar rodlets occurs spontaneously at hydrophobic:hydrophilic interfaces and the rodlets further associate laterally to form amphipathic monolayers.</text>
</comment>
<dbReference type="GO" id="GO:0009277">
    <property type="term" value="C:fungal-type cell wall"/>
    <property type="evidence" value="ECO:0007669"/>
    <property type="project" value="InterPro"/>
</dbReference>
<keyword evidence="5 7" id="KW-1015">Disulfide bond</keyword>
<protein>
    <recommendedName>
        <fullName evidence="7">Hydrophobin</fullName>
    </recommendedName>
</protein>
<evidence type="ECO:0000256" key="6">
    <source>
        <dbReference type="ARBA" id="ARBA00093546"/>
    </source>
</evidence>
<dbReference type="Proteomes" id="UP000518752">
    <property type="component" value="Unassembled WGS sequence"/>
</dbReference>
<dbReference type="AlphaFoldDB" id="A0A8H5CZQ2"/>
<proteinExistence type="inferred from homology"/>
<evidence type="ECO:0000256" key="5">
    <source>
        <dbReference type="ARBA" id="ARBA00023157"/>
    </source>
</evidence>
<comment type="similarity">
    <text evidence="2 7">Belongs to the fungal hydrophobin family.</text>
</comment>
<name>A0A8H5CZQ2_9AGAR</name>
<evidence type="ECO:0000256" key="3">
    <source>
        <dbReference type="ARBA" id="ARBA00022512"/>
    </source>
</evidence>
<reference evidence="8 9" key="1">
    <citation type="journal article" date="2020" name="ISME J.">
        <title>Uncovering the hidden diversity of litter-decomposition mechanisms in mushroom-forming fungi.</title>
        <authorList>
            <person name="Floudas D."/>
            <person name="Bentzer J."/>
            <person name="Ahren D."/>
            <person name="Johansson T."/>
            <person name="Persson P."/>
            <person name="Tunlid A."/>
        </authorList>
    </citation>
    <scope>NUCLEOTIDE SEQUENCE [LARGE SCALE GENOMIC DNA]</scope>
    <source>
        <strain evidence="8 9">CBS 406.79</strain>
    </source>
</reference>
<dbReference type="InterPro" id="IPR001338">
    <property type="entry name" value="Class_I_Hydrophobin"/>
</dbReference>
<gene>
    <name evidence="8" type="ORF">D9757_013729</name>
</gene>
<keyword evidence="9" id="KW-1185">Reference proteome</keyword>
<keyword evidence="4 7" id="KW-0964">Secreted</keyword>
<keyword evidence="7" id="KW-0732">Signal</keyword>
<evidence type="ECO:0000313" key="8">
    <source>
        <dbReference type="EMBL" id="KAF5350957.1"/>
    </source>
</evidence>
<evidence type="ECO:0000256" key="7">
    <source>
        <dbReference type="RuleBase" id="RU365009"/>
    </source>
</evidence>
<dbReference type="GO" id="GO:0005199">
    <property type="term" value="F:structural constituent of cell wall"/>
    <property type="evidence" value="ECO:0007669"/>
    <property type="project" value="InterPro"/>
</dbReference>
<comment type="subcellular location">
    <subcellularLocation>
        <location evidence="1 7">Secreted</location>
        <location evidence="1 7">Cell wall</location>
    </subcellularLocation>
</comment>
<organism evidence="8 9">
    <name type="scientific">Collybiopsis confluens</name>
    <dbReference type="NCBI Taxonomy" id="2823264"/>
    <lineage>
        <taxon>Eukaryota</taxon>
        <taxon>Fungi</taxon>
        <taxon>Dikarya</taxon>
        <taxon>Basidiomycota</taxon>
        <taxon>Agaricomycotina</taxon>
        <taxon>Agaricomycetes</taxon>
        <taxon>Agaricomycetidae</taxon>
        <taxon>Agaricales</taxon>
        <taxon>Marasmiineae</taxon>
        <taxon>Omphalotaceae</taxon>
        <taxon>Collybiopsis</taxon>
    </lineage>
</organism>
<evidence type="ECO:0000256" key="1">
    <source>
        <dbReference type="ARBA" id="ARBA00004191"/>
    </source>
</evidence>
<keyword evidence="3 7" id="KW-0134">Cell wall</keyword>
<evidence type="ECO:0000256" key="2">
    <source>
        <dbReference type="ARBA" id="ARBA00010446"/>
    </source>
</evidence>
<dbReference type="EMBL" id="JAACJN010000289">
    <property type="protein sequence ID" value="KAF5350957.1"/>
    <property type="molecule type" value="Genomic_DNA"/>
</dbReference>
<evidence type="ECO:0000313" key="9">
    <source>
        <dbReference type="Proteomes" id="UP000518752"/>
    </source>
</evidence>
<accession>A0A8H5CZQ2</accession>
<sequence length="233" mass="25075">MCLSERNRTMISKELRIQYRGLYPRLTVNRNVQEILDAVTPRNNVSTSHFIRLSANDQKCSEGEGVTTFASMRLPLLNGTSPTFNVPVNTPDRIQEYLSCCKSYSSLVIIMQFKAAFVTAAIASLAVASSVPRDDPSGNTCSTGAIQCCNTISNTSNPTIASLAGLLGIVLPSVNVAVGLSRNVDTEANIIAPLKLYAAKTPLTASSPSAVPPFSSKRVEPVSISRQTFFAWI</sequence>
<dbReference type="Pfam" id="PF01185">
    <property type="entry name" value="Hydrophobin"/>
    <property type="match status" value="1"/>
</dbReference>
<evidence type="ECO:0000256" key="4">
    <source>
        <dbReference type="ARBA" id="ARBA00022525"/>
    </source>
</evidence>
<dbReference type="CDD" id="cd23507">
    <property type="entry name" value="hydrophobin_I"/>
    <property type="match status" value="1"/>
</dbReference>